<accession>A0ABV9XSY8</accession>
<reference evidence="2" key="1">
    <citation type="journal article" date="2019" name="Int. J. Syst. Evol. Microbiol.">
        <title>The Global Catalogue of Microorganisms (GCM) 10K type strain sequencing project: providing services to taxonomists for standard genome sequencing and annotation.</title>
        <authorList>
            <consortium name="The Broad Institute Genomics Platform"/>
            <consortium name="The Broad Institute Genome Sequencing Center for Infectious Disease"/>
            <person name="Wu L."/>
            <person name="Ma J."/>
        </authorList>
    </citation>
    <scope>NUCLEOTIDE SEQUENCE [LARGE SCALE GENOMIC DNA]</scope>
    <source>
        <strain evidence="2">KCTC 12848</strain>
    </source>
</reference>
<dbReference type="RefSeq" id="WP_344039463.1">
    <property type="nucleotide sequence ID" value="NZ_BAAAKE010000016.1"/>
</dbReference>
<organism evidence="1 2">
    <name type="scientific">Saccharothrix xinjiangensis</name>
    <dbReference type="NCBI Taxonomy" id="204798"/>
    <lineage>
        <taxon>Bacteria</taxon>
        <taxon>Bacillati</taxon>
        <taxon>Actinomycetota</taxon>
        <taxon>Actinomycetes</taxon>
        <taxon>Pseudonocardiales</taxon>
        <taxon>Pseudonocardiaceae</taxon>
        <taxon>Saccharothrix</taxon>
    </lineage>
</organism>
<dbReference type="Proteomes" id="UP001595833">
    <property type="component" value="Unassembled WGS sequence"/>
</dbReference>
<keyword evidence="2" id="KW-1185">Reference proteome</keyword>
<comment type="caution">
    <text evidence="1">The sequence shown here is derived from an EMBL/GenBank/DDBJ whole genome shotgun (WGS) entry which is preliminary data.</text>
</comment>
<dbReference type="SUPFAM" id="SSF53448">
    <property type="entry name" value="Nucleotide-diphospho-sugar transferases"/>
    <property type="match status" value="1"/>
</dbReference>
<dbReference type="Pfam" id="PF13641">
    <property type="entry name" value="Glyco_tranf_2_3"/>
    <property type="match status" value="1"/>
</dbReference>
<dbReference type="CDD" id="cd00761">
    <property type="entry name" value="Glyco_tranf_GTA_type"/>
    <property type="match status" value="1"/>
</dbReference>
<evidence type="ECO:0000313" key="1">
    <source>
        <dbReference type="EMBL" id="MFC5053513.1"/>
    </source>
</evidence>
<gene>
    <name evidence="1" type="ORF">ACFPFM_07055</name>
</gene>
<sequence>MRRAGRLLRGVVAGGSAVAALGAAHALVNSRLVRTPAADPPPCREPVSLLVPARDEAHRITPTLRSLLAQRGVPDLEVLVLDDGSTDGTADVVRAVGGDRVRVITGDPPPPGLPGKPHACARLAAEARGRVLVFVDADVVLAPHAVAAAAHLLRSAGLDAVSPFPRQLADDAATRLVQPLLPWSWLVFLPLRLAERSPRESLCAANGQFFVIDAAALERCGGFGAVADAVLDDIALMRAVKRAGGRGAVADGSGVAECRMYRGWPEVAAGYEKSLWAATGGPVAATALAAGLASVFVLPPLAALAGSRAGLLGYAAAVAGRVVTARRTGGRAWPDALAHPVSVGALLTLLARSWRARRSGSLTWKHRPLHGSR</sequence>
<dbReference type="PANTHER" id="PTHR43646">
    <property type="entry name" value="GLYCOSYLTRANSFERASE"/>
    <property type="match status" value="1"/>
</dbReference>
<protein>
    <submittedName>
        <fullName evidence="1">Glycosyltransferase family A protein</fullName>
    </submittedName>
</protein>
<dbReference type="PANTHER" id="PTHR43646:SF3">
    <property type="entry name" value="SLR1566 PROTEIN"/>
    <property type="match status" value="1"/>
</dbReference>
<dbReference type="EMBL" id="JBHSJB010000006">
    <property type="protein sequence ID" value="MFC5053513.1"/>
    <property type="molecule type" value="Genomic_DNA"/>
</dbReference>
<evidence type="ECO:0000313" key="2">
    <source>
        <dbReference type="Proteomes" id="UP001595833"/>
    </source>
</evidence>
<dbReference type="Gene3D" id="3.90.550.10">
    <property type="entry name" value="Spore Coat Polysaccharide Biosynthesis Protein SpsA, Chain A"/>
    <property type="match status" value="1"/>
</dbReference>
<dbReference type="InterPro" id="IPR029044">
    <property type="entry name" value="Nucleotide-diphossugar_trans"/>
</dbReference>
<proteinExistence type="predicted"/>
<name>A0ABV9XSY8_9PSEU</name>